<keyword evidence="6 12" id="KW-0812">Transmembrane</keyword>
<protein>
    <recommendedName>
        <fullName evidence="12">Mannosyltransferase</fullName>
        <ecNumber evidence="12">2.4.1.-</ecNumber>
    </recommendedName>
</protein>
<evidence type="ECO:0000313" key="14">
    <source>
        <dbReference type="EMBL" id="CCC67094.1"/>
    </source>
</evidence>
<dbReference type="PANTHER" id="PTHR22760">
    <property type="entry name" value="GLYCOSYLTRANSFERASE"/>
    <property type="match status" value="1"/>
</dbReference>
<dbReference type="UniPathway" id="UPA00378"/>
<evidence type="ECO:0000313" key="15">
    <source>
        <dbReference type="Proteomes" id="UP000001640"/>
    </source>
</evidence>
<dbReference type="HOGENOM" id="CLU_008917_4_0_1"/>
<feature type="transmembrane region" description="Helical" evidence="12">
    <location>
        <begin position="316"/>
        <end position="334"/>
    </location>
</feature>
<comment type="function">
    <text evidence="10">Mannosyltransferase that operates in the biosynthetic pathway of dolichol-linked oligosaccharides, the glycan precursors employed in protein asparagine (N)-glycosylation. The assembly of dolichol-linked oligosaccharides begins on the cytosolic side of the endoplasmic reticulum membrane and finishes in its lumen. The sequential addition of sugars to dolichol pyrophosphate produces dolichol-linked oligosaccharides containing fourteen sugars, including two GlcNAcs, nine mannoses and three glucoses. Once assembled, the oligosaccharide is transferred from the lipid to nascent proteins by oligosaccharyltransferases. In the lumen of the endoplasmic reticulum, adds the eighth mannose residue in an alpha-1,6 linkage onto Man(7)GlcNAc(2)-PP-dolichol to produce Man(8)GlcNAc(2)-PP-dolichol.</text>
</comment>
<evidence type="ECO:0000256" key="7">
    <source>
        <dbReference type="ARBA" id="ARBA00022824"/>
    </source>
</evidence>
<evidence type="ECO:0000256" key="3">
    <source>
        <dbReference type="ARBA" id="ARBA00007063"/>
    </source>
</evidence>
<dbReference type="InterPro" id="IPR005599">
    <property type="entry name" value="GPI_mannosylTrfase"/>
</dbReference>
<comment type="pathway">
    <text evidence="2">Protein modification; protein glycosylation.</text>
</comment>
<dbReference type="Pfam" id="PF03901">
    <property type="entry name" value="Glyco_transf_22"/>
    <property type="match status" value="1"/>
</dbReference>
<dbReference type="Proteomes" id="UP000001640">
    <property type="component" value="Chromosome 1"/>
</dbReference>
<gene>
    <name evidence="14" type="primary">NCAS0A05360</name>
    <name evidence="14" type="ordered locus">NCAS_0A05360</name>
</gene>
<feature type="transmembrane region" description="Helical" evidence="12">
    <location>
        <begin position="233"/>
        <end position="256"/>
    </location>
</feature>
<feature type="transmembrane region" description="Helical" evidence="12">
    <location>
        <begin position="291"/>
        <end position="309"/>
    </location>
</feature>
<keyword evidence="13" id="KW-0732">Signal</keyword>
<evidence type="ECO:0000256" key="11">
    <source>
        <dbReference type="ARBA" id="ARBA00048899"/>
    </source>
</evidence>
<keyword evidence="5" id="KW-0808">Transferase</keyword>
<dbReference type="EC" id="2.4.1.-" evidence="12"/>
<dbReference type="OrthoDB" id="19039at2759"/>
<evidence type="ECO:0000256" key="5">
    <source>
        <dbReference type="ARBA" id="ARBA00022679"/>
    </source>
</evidence>
<feature type="transmembrane region" description="Helical" evidence="12">
    <location>
        <begin position="340"/>
        <end position="360"/>
    </location>
</feature>
<evidence type="ECO:0000256" key="9">
    <source>
        <dbReference type="ARBA" id="ARBA00023136"/>
    </source>
</evidence>
<dbReference type="EMBL" id="HE576752">
    <property type="protein sequence ID" value="CCC67094.1"/>
    <property type="molecule type" value="Genomic_DNA"/>
</dbReference>
<feature type="transmembrane region" description="Helical" evidence="12">
    <location>
        <begin position="145"/>
        <end position="166"/>
    </location>
</feature>
<evidence type="ECO:0000256" key="4">
    <source>
        <dbReference type="ARBA" id="ARBA00022676"/>
    </source>
</evidence>
<dbReference type="FunCoup" id="G0V6J9">
    <property type="interactions" value="437"/>
</dbReference>
<reference key="2">
    <citation type="submission" date="2011-08" db="EMBL/GenBank/DDBJ databases">
        <title>Genome sequence of Naumovozyma castellii.</title>
        <authorList>
            <person name="Gordon J.L."/>
            <person name="Armisen D."/>
            <person name="Proux-Wera E."/>
            <person name="OhEigeartaigh S.S."/>
            <person name="Byrne K.P."/>
            <person name="Wolfe K.H."/>
        </authorList>
    </citation>
    <scope>NUCLEOTIDE SEQUENCE</scope>
    <source>
        <strain>Type strain:CBS 4309</strain>
    </source>
</reference>
<keyword evidence="8 12" id="KW-1133">Transmembrane helix</keyword>
<evidence type="ECO:0000256" key="10">
    <source>
        <dbReference type="ARBA" id="ARBA00044721"/>
    </source>
</evidence>
<evidence type="ECO:0000256" key="6">
    <source>
        <dbReference type="ARBA" id="ARBA00022692"/>
    </source>
</evidence>
<dbReference type="GO" id="GO:0052917">
    <property type="term" value="F:dol-P-Man:Man(7)GlcNAc(2)-PP-Dol alpha-1,6-mannosyltransferase activity"/>
    <property type="evidence" value="ECO:0007669"/>
    <property type="project" value="UniProtKB-EC"/>
</dbReference>
<comment type="catalytic activity">
    <reaction evidence="11">
        <text>an alpha-D-Man-(1-&gt;2)-alpha-D-Man-(1-&gt;2)-alpha-D-Man-(1-&gt;3)-[alpha-D-Man-(1-&gt;2)-alpha-D-Man-(1-&gt;3)-alpha-D-Man-(1-&gt;6)]-beta-D-Man-(1-&gt;4)-beta-D-GlcNAc-(1-&gt;4)-alpha-D-GlcNAc-diphospho-di-trans,poly-cis-dolichol + a di-trans,poly-cis-dolichyl beta-D-mannosyl phosphate = an alpha-D-Man-(1-&gt;2)-alpha-D-Man-(1-&gt;2)-alpha-D-Man-(1-&gt;3)-[alpha-D-Man-(1-&gt;2)-alpha-D-Man-(1-&gt;3)-[alpha-D-Man-(1-&gt;6)]-alpha-D-Man-(1-&gt;6)]-beta-D-Man-(1-&gt;4)-beta-D-GlcNAc-(1-&gt;4)-alpha-D-GlcNAc-diphospho-di-trans,poly-cis-dolichol + a di-trans,poly-cis-dolichyl phosphate + H(+)</text>
        <dbReference type="Rhea" id="RHEA:29535"/>
        <dbReference type="Rhea" id="RHEA-COMP:19498"/>
        <dbReference type="Rhea" id="RHEA-COMP:19501"/>
        <dbReference type="Rhea" id="RHEA-COMP:19518"/>
        <dbReference type="Rhea" id="RHEA-COMP:19519"/>
        <dbReference type="ChEBI" id="CHEBI:15378"/>
        <dbReference type="ChEBI" id="CHEBI:57683"/>
        <dbReference type="ChEBI" id="CHEBI:58211"/>
        <dbReference type="ChEBI" id="CHEBI:132517"/>
        <dbReference type="ChEBI" id="CHEBI:132519"/>
        <dbReference type="EC" id="2.4.1.260"/>
    </reaction>
    <physiologicalReaction direction="left-to-right" evidence="11">
        <dbReference type="Rhea" id="RHEA:29536"/>
    </physiologicalReaction>
</comment>
<feature type="transmembrane region" description="Helical" evidence="12">
    <location>
        <begin position="372"/>
        <end position="394"/>
    </location>
</feature>
<feature type="transmembrane region" description="Helical" evidence="12">
    <location>
        <begin position="196"/>
        <end position="221"/>
    </location>
</feature>
<evidence type="ECO:0000256" key="13">
    <source>
        <dbReference type="SAM" id="SignalP"/>
    </source>
</evidence>
<evidence type="ECO:0000256" key="2">
    <source>
        <dbReference type="ARBA" id="ARBA00004922"/>
    </source>
</evidence>
<dbReference type="eggNOG" id="KOG2516">
    <property type="taxonomic scope" value="Eukaryota"/>
</dbReference>
<dbReference type="RefSeq" id="XP_003673478.1">
    <property type="nucleotide sequence ID" value="XM_003673430.1"/>
</dbReference>
<evidence type="ECO:0000256" key="1">
    <source>
        <dbReference type="ARBA" id="ARBA00004477"/>
    </source>
</evidence>
<proteinExistence type="inferred from homology"/>
<keyword evidence="9 12" id="KW-0472">Membrane</keyword>
<feature type="chain" id="PRO_5003410938" description="Mannosyltransferase" evidence="13">
    <location>
        <begin position="17"/>
        <end position="561"/>
    </location>
</feature>
<keyword evidence="15" id="KW-1185">Reference proteome</keyword>
<sequence length="561" mass="63815">MKWSYLDTLLIVVVSAHLINAPYTKVEESFSIQAIHDILKYGIFDISKYDHLRFSGVVPRSFIGPLIIAALTKPFTSMSHFWNHYMGIKSSTDFETQLLVRCMIGLTNALSLIVLKNSVQKLFEDSLTKEEVEKNNLVQDSNTNYYTTIGSWFVIFVMTSFHLMFYSSRPLPNFVMTLPLTNIVLSLVLLNRFKWAIFLCAFTAIIFRLEVAGLGVGLTLLSIYIKKISLSNAIAYGGFGVSIGAAFSLLIDSYFWKESCVPEVDAFIFNVISGQASKWGTESPIAYFTHYIRMMFIPPTVLLLNYFGFKLAPTNLKIISLAAYFHIFIMSFQPHKEWRFIIYAIPPIMLLGSTAAAYLWENFKVDSFGSMALLGLLPLSPVLSAIFSMTSLYISSLNYPGGEALATFNQYILNQNVTNATVHISVPPCMTGVTLFGQLYEDQYGITYDRTENEQELKQLWPSFDYLITHEPSPEYLPQFDKNKTLSWEIVDSAKMFTGFNMTYVNELFFQEDQNALSLITNTLLKSDAMDYVLDVIDHVLLKTDVFFIYKRIKEDSDMQA</sequence>
<name>G0V6J9_NAUCA</name>
<organism evidence="14 15">
    <name type="scientific">Naumovozyma castellii</name>
    <name type="common">Yeast</name>
    <name type="synonym">Saccharomyces castellii</name>
    <dbReference type="NCBI Taxonomy" id="27288"/>
    <lineage>
        <taxon>Eukaryota</taxon>
        <taxon>Fungi</taxon>
        <taxon>Dikarya</taxon>
        <taxon>Ascomycota</taxon>
        <taxon>Saccharomycotina</taxon>
        <taxon>Saccharomycetes</taxon>
        <taxon>Saccharomycetales</taxon>
        <taxon>Saccharomycetaceae</taxon>
        <taxon>Naumovozyma</taxon>
    </lineage>
</organism>
<comment type="similarity">
    <text evidence="3 12">Belongs to the glycosyltransferase 22 family.</text>
</comment>
<keyword evidence="4 12" id="KW-0328">Glycosyltransferase</keyword>
<evidence type="ECO:0000256" key="12">
    <source>
        <dbReference type="RuleBase" id="RU363075"/>
    </source>
</evidence>
<dbReference type="OMA" id="WWVEVRM"/>
<dbReference type="GO" id="GO:0005789">
    <property type="term" value="C:endoplasmic reticulum membrane"/>
    <property type="evidence" value="ECO:0007669"/>
    <property type="project" value="UniProtKB-SubCell"/>
</dbReference>
<dbReference type="STRING" id="1064592.G0V6J9"/>
<accession>G0V6J9</accession>
<dbReference type="GeneID" id="96900576"/>
<reference evidence="14 15" key="1">
    <citation type="journal article" date="2011" name="Proc. Natl. Acad. Sci. U.S.A.">
        <title>Evolutionary erosion of yeast sex chromosomes by mating-type switching accidents.</title>
        <authorList>
            <person name="Gordon J.L."/>
            <person name="Armisen D."/>
            <person name="Proux-Wera E."/>
            <person name="Oheigeartaigh S.S."/>
            <person name="Byrne K.P."/>
            <person name="Wolfe K.H."/>
        </authorList>
    </citation>
    <scope>NUCLEOTIDE SEQUENCE [LARGE SCALE GENOMIC DNA]</scope>
    <source>
        <strain evidence="15">ATCC 76901 / BCRC 22586 / CBS 4309 / NBRC 1992 / NRRL Y-12630</strain>
    </source>
</reference>
<dbReference type="AlphaFoldDB" id="G0V6J9"/>
<feature type="signal peptide" evidence="13">
    <location>
        <begin position="1"/>
        <end position="16"/>
    </location>
</feature>
<dbReference type="InParanoid" id="G0V6J9"/>
<evidence type="ECO:0000256" key="8">
    <source>
        <dbReference type="ARBA" id="ARBA00022989"/>
    </source>
</evidence>
<dbReference type="KEGG" id="ncs:NCAS_0A05360"/>
<dbReference type="PANTHER" id="PTHR22760:SF1">
    <property type="entry name" value="DOL-P-MAN:MAN(7)GLCNAC(2)-PP-DOL ALPHA-1,6-MANNOSYLTRANSFERASE"/>
    <property type="match status" value="1"/>
</dbReference>
<dbReference type="GO" id="GO:0006488">
    <property type="term" value="P:dolichol-linked oligosaccharide biosynthetic process"/>
    <property type="evidence" value="ECO:0007669"/>
    <property type="project" value="EnsemblFungi"/>
</dbReference>
<keyword evidence="7 12" id="KW-0256">Endoplasmic reticulum</keyword>
<comment type="subcellular location">
    <subcellularLocation>
        <location evidence="1 12">Endoplasmic reticulum membrane</location>
        <topology evidence="1 12">Multi-pass membrane protein</topology>
    </subcellularLocation>
</comment>